<dbReference type="PRINTS" id="PR00724">
    <property type="entry name" value="CRBOXYPTASEC"/>
</dbReference>
<dbReference type="Proteomes" id="UP000799302">
    <property type="component" value="Unassembled WGS sequence"/>
</dbReference>
<comment type="similarity">
    <text evidence="1">Belongs to the peptidase S10 family.</text>
</comment>
<keyword evidence="4 7" id="KW-0378">Hydrolase</keyword>
<evidence type="ECO:0000256" key="2">
    <source>
        <dbReference type="ARBA" id="ARBA00022645"/>
    </source>
</evidence>
<evidence type="ECO:0000256" key="6">
    <source>
        <dbReference type="SAM" id="SignalP"/>
    </source>
</evidence>
<accession>A0A6A6USS2</accession>
<keyword evidence="5" id="KW-0325">Glycoprotein</keyword>
<dbReference type="EMBL" id="MU004230">
    <property type="protein sequence ID" value="KAF2674830.1"/>
    <property type="molecule type" value="Genomic_DNA"/>
</dbReference>
<feature type="signal peptide" evidence="6">
    <location>
        <begin position="1"/>
        <end position="17"/>
    </location>
</feature>
<dbReference type="PANTHER" id="PTHR11802">
    <property type="entry name" value="SERINE PROTEASE FAMILY S10 SERINE CARBOXYPEPTIDASE"/>
    <property type="match status" value="1"/>
</dbReference>
<evidence type="ECO:0000313" key="8">
    <source>
        <dbReference type="Proteomes" id="UP000799302"/>
    </source>
</evidence>
<evidence type="ECO:0000256" key="4">
    <source>
        <dbReference type="ARBA" id="ARBA00022801"/>
    </source>
</evidence>
<reference evidence="7" key="1">
    <citation type="journal article" date="2020" name="Stud. Mycol.">
        <title>101 Dothideomycetes genomes: a test case for predicting lifestyles and emergence of pathogens.</title>
        <authorList>
            <person name="Haridas S."/>
            <person name="Albert R."/>
            <person name="Binder M."/>
            <person name="Bloem J."/>
            <person name="Labutti K."/>
            <person name="Salamov A."/>
            <person name="Andreopoulos B."/>
            <person name="Baker S."/>
            <person name="Barry K."/>
            <person name="Bills G."/>
            <person name="Bluhm B."/>
            <person name="Cannon C."/>
            <person name="Castanera R."/>
            <person name="Culley D."/>
            <person name="Daum C."/>
            <person name="Ezra D."/>
            <person name="Gonzalez J."/>
            <person name="Henrissat B."/>
            <person name="Kuo A."/>
            <person name="Liang C."/>
            <person name="Lipzen A."/>
            <person name="Lutzoni F."/>
            <person name="Magnuson J."/>
            <person name="Mondo S."/>
            <person name="Nolan M."/>
            <person name="Ohm R."/>
            <person name="Pangilinan J."/>
            <person name="Park H.-J."/>
            <person name="Ramirez L."/>
            <person name="Alfaro M."/>
            <person name="Sun H."/>
            <person name="Tritt A."/>
            <person name="Yoshinaga Y."/>
            <person name="Zwiers L.-H."/>
            <person name="Turgeon B."/>
            <person name="Goodwin S."/>
            <person name="Spatafora J."/>
            <person name="Crous P."/>
            <person name="Grigoriev I."/>
        </authorList>
    </citation>
    <scope>NUCLEOTIDE SEQUENCE</scope>
    <source>
        <strain evidence="7">CBS 115976</strain>
    </source>
</reference>
<name>A0A6A6USS2_9PEZI</name>
<dbReference type="PANTHER" id="PTHR11802:SF404">
    <property type="entry name" value="CARBOXYPEPTIDASE"/>
    <property type="match status" value="1"/>
</dbReference>
<dbReference type="PROSITE" id="PS00560">
    <property type="entry name" value="CARBOXYPEPT_SER_HIS"/>
    <property type="match status" value="1"/>
</dbReference>
<evidence type="ECO:0000256" key="3">
    <source>
        <dbReference type="ARBA" id="ARBA00022670"/>
    </source>
</evidence>
<organism evidence="7 8">
    <name type="scientific">Microthyrium microscopicum</name>
    <dbReference type="NCBI Taxonomy" id="703497"/>
    <lineage>
        <taxon>Eukaryota</taxon>
        <taxon>Fungi</taxon>
        <taxon>Dikarya</taxon>
        <taxon>Ascomycota</taxon>
        <taxon>Pezizomycotina</taxon>
        <taxon>Dothideomycetes</taxon>
        <taxon>Dothideomycetes incertae sedis</taxon>
        <taxon>Microthyriales</taxon>
        <taxon>Microthyriaceae</taxon>
        <taxon>Microthyrium</taxon>
    </lineage>
</organism>
<dbReference type="InterPro" id="IPR033124">
    <property type="entry name" value="Ser_caboxypep_his_AS"/>
</dbReference>
<keyword evidence="8" id="KW-1185">Reference proteome</keyword>
<dbReference type="GO" id="GO:0004185">
    <property type="term" value="F:serine-type carboxypeptidase activity"/>
    <property type="evidence" value="ECO:0007669"/>
    <property type="project" value="InterPro"/>
</dbReference>
<dbReference type="SUPFAM" id="SSF53474">
    <property type="entry name" value="alpha/beta-Hydrolases"/>
    <property type="match status" value="1"/>
</dbReference>
<dbReference type="InterPro" id="IPR001563">
    <property type="entry name" value="Peptidase_S10"/>
</dbReference>
<keyword evidence="6" id="KW-0732">Signal</keyword>
<evidence type="ECO:0000313" key="7">
    <source>
        <dbReference type="EMBL" id="KAF2674830.1"/>
    </source>
</evidence>
<protein>
    <submittedName>
        <fullName evidence="7">Alpha/beta-hydrolase</fullName>
    </submittedName>
</protein>
<dbReference type="Pfam" id="PF00450">
    <property type="entry name" value="Peptidase_S10"/>
    <property type="match status" value="1"/>
</dbReference>
<gene>
    <name evidence="7" type="ORF">BT63DRAFT_435868</name>
</gene>
<dbReference type="OrthoDB" id="443318at2759"/>
<dbReference type="Gene3D" id="3.40.50.1820">
    <property type="entry name" value="alpha/beta hydrolase"/>
    <property type="match status" value="1"/>
</dbReference>
<sequence>MWIYALLLALFIGIGNPQFLPLFLPLENLIPSPVDPRITVQYQQPPGGTCETTFSAQKQYTGYITLPPSTLGANQNYSINSFFWFVEARESPSTAPLVVFMNGGPGSSSLIGLFQENGPCEVIQLADGTFGTQPRLWGWDRAANVIWMDQPVQTGLSFDIQTNLTHNFINDTYGSASMSKPATLPSFLFEEGTFSSQAEYATANTSTIAAQSVWHFLQAFLSTFPVYNPGVRPGSNSTRSAGIHLFTESYGGIMGPVFANYFEQQNAARMAESQILSIHLSSLGIINGLVDQKIQMPFYPRFANNNTYGIQTIDTVTLLNTLTALNSPGGCDALITRCRAAMATSGTTFGANDTVNAACLSAQNGCNTVINAYPSQLSVYDIRQMQPSPFPSNAYAEYLNLRTVQKAIGAAVNYTDSSDAVFKAFLSTGDVIRADPISDLATLLQMGVRVALIYGDADYICNWFGGEAVANALAASVPSYASVYSNTGYAEVVVNSSYVGGSVKQYGNLTFVRVYDAGHQVPAYQPETAFTIFARVLQGSSIATGESVDLANYRSAGPSHSGKTNRAPSSSSPICWVRLAATTCSQDQIGKMLSGKGTVLNGVWYEKPGDYQRPSSTVTAGKPGTPLPVTSGLVNANNKAPPPTGVYTATATPTPNMANGQTPHGNLVWVLSMILVCLVFMN</sequence>
<dbReference type="AlphaFoldDB" id="A0A6A6USS2"/>
<dbReference type="GO" id="GO:0006508">
    <property type="term" value="P:proteolysis"/>
    <property type="evidence" value="ECO:0007669"/>
    <property type="project" value="UniProtKB-KW"/>
</dbReference>
<keyword evidence="2" id="KW-0121">Carboxypeptidase</keyword>
<evidence type="ECO:0000256" key="5">
    <source>
        <dbReference type="ARBA" id="ARBA00023180"/>
    </source>
</evidence>
<proteinExistence type="inferred from homology"/>
<dbReference type="InterPro" id="IPR029058">
    <property type="entry name" value="AB_hydrolase_fold"/>
</dbReference>
<dbReference type="GO" id="GO:0000324">
    <property type="term" value="C:fungal-type vacuole"/>
    <property type="evidence" value="ECO:0007669"/>
    <property type="project" value="TreeGrafter"/>
</dbReference>
<keyword evidence="3" id="KW-0645">Protease</keyword>
<evidence type="ECO:0000256" key="1">
    <source>
        <dbReference type="ARBA" id="ARBA00009431"/>
    </source>
</evidence>
<feature type="chain" id="PRO_5025353580" evidence="6">
    <location>
        <begin position="18"/>
        <end position="682"/>
    </location>
</feature>